<dbReference type="GO" id="GO:0016887">
    <property type="term" value="F:ATP hydrolysis activity"/>
    <property type="evidence" value="ECO:0007669"/>
    <property type="project" value="InterPro"/>
</dbReference>
<organism evidence="4 5">
    <name type="scientific">Lacipirellula parvula</name>
    <dbReference type="NCBI Taxonomy" id="2650471"/>
    <lineage>
        <taxon>Bacteria</taxon>
        <taxon>Pseudomonadati</taxon>
        <taxon>Planctomycetota</taxon>
        <taxon>Planctomycetia</taxon>
        <taxon>Pirellulales</taxon>
        <taxon>Lacipirellulaceae</taxon>
        <taxon>Lacipirellula</taxon>
    </lineage>
</organism>
<dbReference type="Gene3D" id="3.40.50.300">
    <property type="entry name" value="P-loop containing nucleotide triphosphate hydrolases"/>
    <property type="match status" value="1"/>
</dbReference>
<evidence type="ECO:0000256" key="1">
    <source>
        <dbReference type="ARBA" id="ARBA00022741"/>
    </source>
</evidence>
<name>A0A5K7XJ26_9BACT</name>
<evidence type="ECO:0000259" key="3">
    <source>
        <dbReference type="PROSITE" id="PS50893"/>
    </source>
</evidence>
<evidence type="ECO:0000313" key="5">
    <source>
        <dbReference type="Proteomes" id="UP000326837"/>
    </source>
</evidence>
<dbReference type="Pfam" id="PF00005">
    <property type="entry name" value="ABC_tran"/>
    <property type="match status" value="1"/>
</dbReference>
<feature type="domain" description="ABC transporter" evidence="3">
    <location>
        <begin position="35"/>
        <end position="265"/>
    </location>
</feature>
<accession>A0A5K7XJ26</accession>
<keyword evidence="2" id="KW-0067">ATP-binding</keyword>
<dbReference type="PROSITE" id="PS00211">
    <property type="entry name" value="ABC_TRANSPORTER_1"/>
    <property type="match status" value="1"/>
</dbReference>
<reference evidence="5" key="1">
    <citation type="submission" date="2019-10" db="EMBL/GenBank/DDBJ databases">
        <title>Lacipirellula parvula gen. nov., sp. nov., representing a lineage of planctomycetes widespread in freshwater anoxic habitats, and description of the family Lacipirellulaceae.</title>
        <authorList>
            <person name="Dedysh S.N."/>
            <person name="Kulichevskaya I.S."/>
            <person name="Beletsky A.V."/>
            <person name="Rakitin A.L."/>
            <person name="Mardanov A.V."/>
            <person name="Ivanova A.A."/>
            <person name="Saltykova V.X."/>
            <person name="Rijpstra W.I.C."/>
            <person name="Sinninghe Damste J.S."/>
            <person name="Ravin N.V."/>
        </authorList>
    </citation>
    <scope>NUCLEOTIDE SEQUENCE [LARGE SCALE GENOMIC DNA]</scope>
    <source>
        <strain evidence="5">PX69</strain>
    </source>
</reference>
<keyword evidence="1" id="KW-0547">Nucleotide-binding</keyword>
<dbReference type="GO" id="GO:0005524">
    <property type="term" value="F:ATP binding"/>
    <property type="evidence" value="ECO:0007669"/>
    <property type="project" value="UniProtKB-KW"/>
</dbReference>
<dbReference type="InterPro" id="IPR003439">
    <property type="entry name" value="ABC_transporter-like_ATP-bd"/>
</dbReference>
<dbReference type="SUPFAM" id="SSF52540">
    <property type="entry name" value="P-loop containing nucleoside triphosphate hydrolases"/>
    <property type="match status" value="1"/>
</dbReference>
<keyword evidence="5" id="KW-1185">Reference proteome</keyword>
<dbReference type="SMART" id="SM00382">
    <property type="entry name" value="AAA"/>
    <property type="match status" value="1"/>
</dbReference>
<dbReference type="KEGG" id="lpav:PLANPX_4633"/>
<sequence>MSPQRIFRAGFASQSITLARFSELETRNPPPMPAISAHHVSYRYGDRLAVDDLSLDIAEGEVFAFLGPNGSGKTTLFRLLSTLIPLQQGEISILGHDLTRDATAVRRQLGVVFQSPSLDKKLTVAENLRHQGRLYGLSTSDLAARRDELLAAVGLTERAGDLVETLSGGMRRRVELAKSMLHRPRLLLLDEPSTGLDPGARSDLWKYLRQVREREGTTIVLTTHLLDEADRADRIAIMHQGKLAALDAPDALRAALGGDAITIKTERPEQLAASIRERFGCEAKIIDGAVRLEQADGHQWIPRLVEAFPADVQTITLGKPTLEDVFIARTGHRFFGDVNADAETSGKKKRKGRG</sequence>
<dbReference type="Proteomes" id="UP000326837">
    <property type="component" value="Chromosome"/>
</dbReference>
<evidence type="ECO:0000313" key="4">
    <source>
        <dbReference type="EMBL" id="BBO35021.1"/>
    </source>
</evidence>
<dbReference type="EMBL" id="AP021861">
    <property type="protein sequence ID" value="BBO35021.1"/>
    <property type="molecule type" value="Genomic_DNA"/>
</dbReference>
<dbReference type="InterPro" id="IPR017871">
    <property type="entry name" value="ABC_transporter-like_CS"/>
</dbReference>
<dbReference type="AlphaFoldDB" id="A0A5K7XJ26"/>
<gene>
    <name evidence="4" type="ORF">PLANPX_4633</name>
</gene>
<dbReference type="PANTHER" id="PTHR43582">
    <property type="entry name" value="LINEARMYCIN RESISTANCE ATP-BINDING PROTEIN LNRL"/>
    <property type="match status" value="1"/>
</dbReference>
<dbReference type="PANTHER" id="PTHR43582:SF5">
    <property type="entry name" value="ABC TRANSPORTER"/>
    <property type="match status" value="1"/>
</dbReference>
<dbReference type="InterPro" id="IPR027417">
    <property type="entry name" value="P-loop_NTPase"/>
</dbReference>
<dbReference type="PROSITE" id="PS50893">
    <property type="entry name" value="ABC_TRANSPORTER_2"/>
    <property type="match status" value="1"/>
</dbReference>
<dbReference type="InterPro" id="IPR003593">
    <property type="entry name" value="AAA+_ATPase"/>
</dbReference>
<proteinExistence type="predicted"/>
<evidence type="ECO:0000256" key="2">
    <source>
        <dbReference type="ARBA" id="ARBA00022840"/>
    </source>
</evidence>
<protein>
    <submittedName>
        <fullName evidence="4">Efflux ABC transporter</fullName>
    </submittedName>
</protein>